<dbReference type="RefSeq" id="WP_278043595.1">
    <property type="nucleotide sequence ID" value="NZ_SGXG01000001.1"/>
</dbReference>
<dbReference type="AlphaFoldDB" id="A0A4Q7PDK6"/>
<dbReference type="EMBL" id="SGXG01000001">
    <property type="protein sequence ID" value="RZS98454.1"/>
    <property type="molecule type" value="Genomic_DNA"/>
</dbReference>
<dbReference type="Pfam" id="PF02397">
    <property type="entry name" value="Bac_transf"/>
    <property type="match status" value="1"/>
</dbReference>
<keyword evidence="2" id="KW-1133">Transmembrane helix</keyword>
<protein>
    <submittedName>
        <fullName evidence="4">Lipopolysaccharide/colanic/teichoic acid biosynthesis glycosyltransferase</fullName>
    </submittedName>
</protein>
<comment type="caution">
    <text evidence="4">The sequence shown here is derived from an EMBL/GenBank/DDBJ whole genome shotgun (WGS) entry which is preliminary data.</text>
</comment>
<evidence type="ECO:0000256" key="1">
    <source>
        <dbReference type="ARBA" id="ARBA00006464"/>
    </source>
</evidence>
<evidence type="ECO:0000313" key="4">
    <source>
        <dbReference type="EMBL" id="RZS98454.1"/>
    </source>
</evidence>
<keyword evidence="2" id="KW-0472">Membrane</keyword>
<accession>A0A4Q7PDK6</accession>
<dbReference type="PANTHER" id="PTHR30576">
    <property type="entry name" value="COLANIC BIOSYNTHESIS UDP-GLUCOSE LIPID CARRIER TRANSFERASE"/>
    <property type="match status" value="1"/>
</dbReference>
<keyword evidence="4" id="KW-0808">Transferase</keyword>
<evidence type="ECO:0000256" key="2">
    <source>
        <dbReference type="SAM" id="Phobius"/>
    </source>
</evidence>
<evidence type="ECO:0000259" key="3">
    <source>
        <dbReference type="Pfam" id="PF02397"/>
    </source>
</evidence>
<keyword evidence="2" id="KW-0812">Transmembrane</keyword>
<comment type="similarity">
    <text evidence="1">Belongs to the bacterial sugar transferase family.</text>
</comment>
<feature type="transmembrane region" description="Helical" evidence="2">
    <location>
        <begin position="12"/>
        <end position="36"/>
    </location>
</feature>
<sequence>MIYKNYFKRPIDILGAVVALLLFSPFFILITLILFIQNRGAIFFYQERPGRHQKPFHIIKFKTMTDRRDAEGKLLPDVQRITKAGDVIRKLSLDELPQLINILKGDMSLIGPRPLLFKYIPLYSQEQLRRHEVRPGITGWAQVNGRNSISWTRKFELDLDYINNLSFLMDVKILFLTFWKVFKREGVNQSESRPMQPFNGHN</sequence>
<reference evidence="4 5" key="1">
    <citation type="submission" date="2019-02" db="EMBL/GenBank/DDBJ databases">
        <title>Genomic Encyclopedia of Archaeal and Bacterial Type Strains, Phase II (KMG-II): from individual species to whole genera.</title>
        <authorList>
            <person name="Goeker M."/>
        </authorList>
    </citation>
    <scope>NUCLEOTIDE SEQUENCE [LARGE SCALE GENOMIC DNA]</scope>
    <source>
        <strain evidence="4 5">DSM 21411</strain>
    </source>
</reference>
<gene>
    <name evidence="4" type="ORF">BC751_4109</name>
</gene>
<feature type="domain" description="Bacterial sugar transferase" evidence="3">
    <location>
        <begin position="8"/>
        <end position="183"/>
    </location>
</feature>
<evidence type="ECO:0000313" key="5">
    <source>
        <dbReference type="Proteomes" id="UP000292209"/>
    </source>
</evidence>
<dbReference type="InterPro" id="IPR003362">
    <property type="entry name" value="Bact_transf"/>
</dbReference>
<organism evidence="4 5">
    <name type="scientific">Cecembia calidifontis</name>
    <dbReference type="NCBI Taxonomy" id="1187080"/>
    <lineage>
        <taxon>Bacteria</taxon>
        <taxon>Pseudomonadati</taxon>
        <taxon>Bacteroidota</taxon>
        <taxon>Cytophagia</taxon>
        <taxon>Cytophagales</taxon>
        <taxon>Cyclobacteriaceae</taxon>
        <taxon>Cecembia</taxon>
    </lineage>
</organism>
<name>A0A4Q7PDK6_9BACT</name>
<keyword evidence="5" id="KW-1185">Reference proteome</keyword>
<proteinExistence type="inferred from homology"/>
<dbReference type="PANTHER" id="PTHR30576:SF8">
    <property type="entry name" value="UNDECAPRENYL-PHOSPHATE GALACTOSE PHOSPHOTRANSFERASE"/>
    <property type="match status" value="1"/>
</dbReference>
<dbReference type="Proteomes" id="UP000292209">
    <property type="component" value="Unassembled WGS sequence"/>
</dbReference>
<dbReference type="GO" id="GO:0016780">
    <property type="term" value="F:phosphotransferase activity, for other substituted phosphate groups"/>
    <property type="evidence" value="ECO:0007669"/>
    <property type="project" value="TreeGrafter"/>
</dbReference>